<evidence type="ECO:0000313" key="3">
    <source>
        <dbReference type="EMBL" id="SFU24441.1"/>
    </source>
</evidence>
<dbReference type="PANTHER" id="PTHR23419">
    <property type="entry name" value="DIVALENT CATION TOLERANCE CUTA-RELATED"/>
    <property type="match status" value="1"/>
</dbReference>
<dbReference type="PANTHER" id="PTHR23419:SF8">
    <property type="entry name" value="FI09726P"/>
    <property type="match status" value="1"/>
</dbReference>
<accession>A0A1I7EKJ1</accession>
<dbReference type="InterPro" id="IPR015867">
    <property type="entry name" value="N-reg_PII/ATP_PRibTrfase_C"/>
</dbReference>
<keyword evidence="5" id="KW-1185">Reference proteome</keyword>
<proteinExistence type="inferred from homology"/>
<dbReference type="Proteomes" id="UP000674425">
    <property type="component" value="Unassembled WGS sequence"/>
</dbReference>
<dbReference type="GO" id="GO:0010038">
    <property type="term" value="P:response to metal ion"/>
    <property type="evidence" value="ECO:0007669"/>
    <property type="project" value="InterPro"/>
</dbReference>
<dbReference type="AlphaFoldDB" id="A0A1I7EKJ1"/>
<dbReference type="Proteomes" id="UP000198844">
    <property type="component" value="Unassembled WGS sequence"/>
</dbReference>
<evidence type="ECO:0000313" key="5">
    <source>
        <dbReference type="Proteomes" id="UP000674425"/>
    </source>
</evidence>
<dbReference type="InterPro" id="IPR004323">
    <property type="entry name" value="Ion_tolerance_CutA"/>
</dbReference>
<dbReference type="SUPFAM" id="SSF54913">
    <property type="entry name" value="GlnB-like"/>
    <property type="match status" value="1"/>
</dbReference>
<protein>
    <submittedName>
        <fullName evidence="3">Divalent cation tolerance protein</fullName>
    </submittedName>
    <submittedName>
        <fullName evidence="2">Divalent-cation tolerance protein CutA</fullName>
    </submittedName>
</protein>
<evidence type="ECO:0000313" key="2">
    <source>
        <dbReference type="EMBL" id="CAE6818707.1"/>
    </source>
</evidence>
<dbReference type="Gene3D" id="3.30.70.120">
    <property type="match status" value="1"/>
</dbReference>
<dbReference type="EMBL" id="FPBH01000027">
    <property type="protein sequence ID" value="SFU24441.1"/>
    <property type="molecule type" value="Genomic_DNA"/>
</dbReference>
<dbReference type="GO" id="GO:0005507">
    <property type="term" value="F:copper ion binding"/>
    <property type="evidence" value="ECO:0007669"/>
    <property type="project" value="TreeGrafter"/>
</dbReference>
<organism evidence="3 4">
    <name type="scientific">Paraburkholderia aspalathi</name>
    <dbReference type="NCBI Taxonomy" id="1324617"/>
    <lineage>
        <taxon>Bacteria</taxon>
        <taxon>Pseudomonadati</taxon>
        <taxon>Pseudomonadota</taxon>
        <taxon>Betaproteobacteria</taxon>
        <taxon>Burkholderiales</taxon>
        <taxon>Burkholderiaceae</taxon>
        <taxon>Paraburkholderia</taxon>
    </lineage>
</organism>
<evidence type="ECO:0000313" key="4">
    <source>
        <dbReference type="Proteomes" id="UP000198844"/>
    </source>
</evidence>
<reference evidence="2 5" key="2">
    <citation type="submission" date="2021-02" db="EMBL/GenBank/DDBJ databases">
        <authorList>
            <person name="Vanwijnsberghe S."/>
        </authorList>
    </citation>
    <scope>NUCLEOTIDE SEQUENCE [LARGE SCALE GENOMIC DNA]</scope>
    <source>
        <strain evidence="2 5">R-69658</strain>
    </source>
</reference>
<sequence>MSVSLNVTLILTTVPDAAVAQKLATDALAARLCACVTQLGTVQSSYHWQGAVETAQEIQLLFKTSAARALELEQYIQAHHPYDTPEILSWQATASAAYGQWISAETQRPLHV</sequence>
<name>A0A1I7EKJ1_9BURK</name>
<dbReference type="Pfam" id="PF03091">
    <property type="entry name" value="CutA1"/>
    <property type="match status" value="1"/>
</dbReference>
<gene>
    <name evidence="2" type="primary">cutA</name>
    <name evidence="2" type="ORF">R69658_05744</name>
    <name evidence="3" type="ORF">SAMN05192563_102732</name>
</gene>
<dbReference type="InterPro" id="IPR011322">
    <property type="entry name" value="N-reg_PII-like_a/b"/>
</dbReference>
<evidence type="ECO:0000256" key="1">
    <source>
        <dbReference type="ARBA" id="ARBA00010169"/>
    </source>
</evidence>
<dbReference type="EMBL" id="CAJNAU010000071">
    <property type="protein sequence ID" value="CAE6818707.1"/>
    <property type="molecule type" value="Genomic_DNA"/>
</dbReference>
<comment type="similarity">
    <text evidence="1">Belongs to the CutA family.</text>
</comment>
<reference evidence="3 4" key="1">
    <citation type="submission" date="2016-10" db="EMBL/GenBank/DDBJ databases">
        <authorList>
            <person name="de Groot N.N."/>
        </authorList>
    </citation>
    <scope>NUCLEOTIDE SEQUENCE [LARGE SCALE GENOMIC DNA]</scope>
    <source>
        <strain evidence="3 4">LMG 27731</strain>
    </source>
</reference>